<dbReference type="InterPro" id="IPR019734">
    <property type="entry name" value="TPR_rpt"/>
</dbReference>
<feature type="chain" id="PRO_5041114903" description="OmpA-like domain-containing protein" evidence="2">
    <location>
        <begin position="23"/>
        <end position="599"/>
    </location>
</feature>
<comment type="caution">
    <text evidence="5">The sequence shown here is derived from an EMBL/GenBank/DDBJ whole genome shotgun (WGS) entry which is preliminary data.</text>
</comment>
<reference evidence="5" key="1">
    <citation type="submission" date="2021-09" db="EMBL/GenBank/DDBJ databases">
        <title>Fulvivirga sp. isolated from coastal sediment.</title>
        <authorList>
            <person name="Yu H."/>
        </authorList>
    </citation>
    <scope>NUCLEOTIDE SEQUENCE</scope>
    <source>
        <strain evidence="5">1062</strain>
    </source>
</reference>
<evidence type="ECO:0000313" key="4">
    <source>
        <dbReference type="EMBL" id="MCA6076563.1"/>
    </source>
</evidence>
<feature type="repeat" description="TPR" evidence="1">
    <location>
        <begin position="434"/>
        <end position="467"/>
    </location>
</feature>
<keyword evidence="2" id="KW-0732">Signal</keyword>
<dbReference type="RefSeq" id="WP_225698488.1">
    <property type="nucleotide sequence ID" value="NZ_JAIXNE010000002.1"/>
</dbReference>
<name>A0A9X1HTL8_9BACT</name>
<dbReference type="EMBL" id="JAIXNE010000002">
    <property type="protein sequence ID" value="MCA6075386.1"/>
    <property type="molecule type" value="Genomic_DNA"/>
</dbReference>
<sequence>MRKLFYAIVLFGLIGLSGCALNQMVKMAEDQNLTVSPNPLEVHADTVAFDMSANLPVKMLKKDKVYTVRTFYNYGESEVELEAVQFRSEDFPNAKEEAPQQSKSYAFPYSPAMNPGELQVQGVASDPKNGKTKETPRMTVAPGLITTSKMVIPVAYAAEADHGYNNQEELIPTRVNFYFNQGSSVLRSSERSGDMGKKLDAYIAAKNLTRTVTITGTHSPEGPERVNSNLAKNRAQAIESFYRREMDKYDYEGKADSINFIIKDVVEDWTVFKDSLALYDGLSSEEKSAWLNIINAGGTYEQVEDKLHTLPTYNKVFRELYPKLRTAKTEILTVKEKKTDAEIAVLAKQVVGGSVSADTLSAEEMMYAASMTPSLSEKEAIYKAAIQKEDSWNAHNNLAATYIAMANQNPSRRAEYMEMAETQLEIAANQNPTAEVHGNLASVALANGNPYKAHEHVTKALSMSPSNEVTQGLNGVKGAAEIMMADYTSAQTTLANATQTKENVFNKALAQVLDKRWPQAYETLRGEYTNTYGSEKDEMYGKAAYLTAIVAARRQAGEDDIATILKEAFSADPSLKEKAMNDLEFLQYRSYPQWTDAMK</sequence>
<dbReference type="SUPFAM" id="SSF48452">
    <property type="entry name" value="TPR-like"/>
    <property type="match status" value="1"/>
</dbReference>
<dbReference type="Gene3D" id="1.25.40.10">
    <property type="entry name" value="Tetratricopeptide repeat domain"/>
    <property type="match status" value="1"/>
</dbReference>
<gene>
    <name evidence="3" type="ORF">LDX50_10925</name>
    <name evidence="4" type="ORF">LDX50_16895</name>
    <name evidence="5" type="ORF">LDX50_22615</name>
</gene>
<accession>A0A9X1HTL8</accession>
<evidence type="ECO:0008006" key="7">
    <source>
        <dbReference type="Google" id="ProtNLM"/>
    </source>
</evidence>
<dbReference type="Proteomes" id="UP001139409">
    <property type="component" value="Unassembled WGS sequence"/>
</dbReference>
<feature type="signal peptide" evidence="2">
    <location>
        <begin position="1"/>
        <end position="22"/>
    </location>
</feature>
<dbReference type="EMBL" id="JAIXNE010000003">
    <property type="protein sequence ID" value="MCA6076563.1"/>
    <property type="molecule type" value="Genomic_DNA"/>
</dbReference>
<dbReference type="AlphaFoldDB" id="A0A9X1HTL8"/>
<protein>
    <recommendedName>
        <fullName evidence="7">OmpA-like domain-containing protein</fullName>
    </recommendedName>
</protein>
<dbReference type="PROSITE" id="PS50005">
    <property type="entry name" value="TPR"/>
    <property type="match status" value="1"/>
</dbReference>
<dbReference type="PROSITE" id="PS51257">
    <property type="entry name" value="PROKAR_LIPOPROTEIN"/>
    <property type="match status" value="1"/>
</dbReference>
<keyword evidence="1" id="KW-0802">TPR repeat</keyword>
<organism evidence="5 6">
    <name type="scientific">Fulvivirga sedimenti</name>
    <dbReference type="NCBI Taxonomy" id="2879465"/>
    <lineage>
        <taxon>Bacteria</taxon>
        <taxon>Pseudomonadati</taxon>
        <taxon>Bacteroidota</taxon>
        <taxon>Cytophagia</taxon>
        <taxon>Cytophagales</taxon>
        <taxon>Fulvivirgaceae</taxon>
        <taxon>Fulvivirga</taxon>
    </lineage>
</organism>
<evidence type="ECO:0000313" key="3">
    <source>
        <dbReference type="EMBL" id="MCA6075386.1"/>
    </source>
</evidence>
<dbReference type="EMBL" id="JAIXNE010000004">
    <property type="protein sequence ID" value="MCA6077691.1"/>
    <property type="molecule type" value="Genomic_DNA"/>
</dbReference>
<dbReference type="InterPro" id="IPR011990">
    <property type="entry name" value="TPR-like_helical_dom_sf"/>
</dbReference>
<evidence type="ECO:0000313" key="6">
    <source>
        <dbReference type="Proteomes" id="UP001139409"/>
    </source>
</evidence>
<evidence type="ECO:0000256" key="2">
    <source>
        <dbReference type="SAM" id="SignalP"/>
    </source>
</evidence>
<proteinExistence type="predicted"/>
<evidence type="ECO:0000256" key="1">
    <source>
        <dbReference type="PROSITE-ProRule" id="PRU00339"/>
    </source>
</evidence>
<evidence type="ECO:0000313" key="5">
    <source>
        <dbReference type="EMBL" id="MCA6077691.1"/>
    </source>
</evidence>
<keyword evidence="6" id="KW-1185">Reference proteome</keyword>